<evidence type="ECO:0000256" key="5">
    <source>
        <dbReference type="ARBA" id="ARBA00023145"/>
    </source>
</evidence>
<dbReference type="GO" id="GO:0008234">
    <property type="term" value="F:cysteine-type peptidase activity"/>
    <property type="evidence" value="ECO:0007669"/>
    <property type="project" value="UniProtKB-KW"/>
</dbReference>
<keyword evidence="7" id="KW-0732">Signal</keyword>
<keyword evidence="11" id="KW-1185">Reference proteome</keyword>
<dbReference type="InterPro" id="IPR000668">
    <property type="entry name" value="Peptidase_C1A_C"/>
</dbReference>
<dbReference type="GeneID" id="20244856"/>
<dbReference type="InterPro" id="IPR025660">
    <property type="entry name" value="Pept_his_AS"/>
</dbReference>
<sequence>MLKLVVLAVVCCVSLAIDTQLDSAWKQYKQQHGKLYNPVSDNMRRIVWESNLELIAQHNKEADQGRHSYRLGMNAYGDMTNAEFNALMNGYRGEDYKPSGLKHESKTPVEALPTEVDWRQKGFVTPIKDQKQCGSCWSFSATGSLEGQHFKRTGKLVSLSEQNLCDCSRKEGNMGCEGGLMDQAFIYVKKNRGIDTEASYPYKAIDEKCHFKRKDVGANLTSHVDVKRESEEDLKKAVAEVGPISVAIDASHNSFQLYASGVYDEPACSKIRLDHGVLAVGYGVHESKDYWLVKNSWGTTWGMQGYIMMSRNKKNQCGIATQASYPVV</sequence>
<proteinExistence type="inferred from homology"/>
<dbReference type="InterPro" id="IPR013201">
    <property type="entry name" value="Prot_inhib_I29"/>
</dbReference>
<dbReference type="OrthoDB" id="10253408at2759"/>
<evidence type="ECO:0000256" key="7">
    <source>
        <dbReference type="SAM" id="SignalP"/>
    </source>
</evidence>
<dbReference type="PROSITE" id="PS00640">
    <property type="entry name" value="THIOL_PROTEASE_ASN"/>
    <property type="match status" value="1"/>
</dbReference>
<dbReference type="OMA" id="CFAASND"/>
<dbReference type="InterPro" id="IPR038765">
    <property type="entry name" value="Papain-like_cys_pep_sf"/>
</dbReference>
<dbReference type="Proteomes" id="UP000030746">
    <property type="component" value="Unassembled WGS sequence"/>
</dbReference>
<reference evidence="10 11" key="1">
    <citation type="journal article" date="2013" name="Nature">
        <title>Insights into bilaterian evolution from three spiralian genomes.</title>
        <authorList>
            <person name="Simakov O."/>
            <person name="Marletaz F."/>
            <person name="Cho S.J."/>
            <person name="Edsinger-Gonzales E."/>
            <person name="Havlak P."/>
            <person name="Hellsten U."/>
            <person name="Kuo D.H."/>
            <person name="Larsson T."/>
            <person name="Lv J."/>
            <person name="Arendt D."/>
            <person name="Savage R."/>
            <person name="Osoegawa K."/>
            <person name="de Jong P."/>
            <person name="Grimwood J."/>
            <person name="Chapman J.A."/>
            <person name="Shapiro H."/>
            <person name="Aerts A."/>
            <person name="Otillar R.P."/>
            <person name="Terry A.Y."/>
            <person name="Boore J.L."/>
            <person name="Grigoriev I.V."/>
            <person name="Lindberg D.R."/>
            <person name="Seaver E.C."/>
            <person name="Weisblat D.A."/>
            <person name="Putnam N.H."/>
            <person name="Rokhsar D.S."/>
        </authorList>
    </citation>
    <scope>NUCLEOTIDE SEQUENCE [LARGE SCALE GENOMIC DNA]</scope>
</reference>
<dbReference type="Gene3D" id="3.90.70.10">
    <property type="entry name" value="Cysteine proteinases"/>
    <property type="match status" value="1"/>
</dbReference>
<evidence type="ECO:0000256" key="2">
    <source>
        <dbReference type="ARBA" id="ARBA00022670"/>
    </source>
</evidence>
<keyword evidence="2" id="KW-0645">Protease</keyword>
<dbReference type="GO" id="GO:0006508">
    <property type="term" value="P:proteolysis"/>
    <property type="evidence" value="ECO:0007669"/>
    <property type="project" value="UniProtKB-KW"/>
</dbReference>
<dbReference type="PRINTS" id="PR00705">
    <property type="entry name" value="PAPAIN"/>
</dbReference>
<dbReference type="SMART" id="SM00848">
    <property type="entry name" value="Inhibitor_I29"/>
    <property type="match status" value="1"/>
</dbReference>
<evidence type="ECO:0000259" key="8">
    <source>
        <dbReference type="SMART" id="SM00645"/>
    </source>
</evidence>
<evidence type="ECO:0000313" key="11">
    <source>
        <dbReference type="Proteomes" id="UP000030746"/>
    </source>
</evidence>
<evidence type="ECO:0000256" key="1">
    <source>
        <dbReference type="ARBA" id="ARBA00008455"/>
    </source>
</evidence>
<dbReference type="EMBL" id="KB201891">
    <property type="protein sequence ID" value="ESO93538.1"/>
    <property type="molecule type" value="Genomic_DNA"/>
</dbReference>
<dbReference type="AlphaFoldDB" id="V3ZQ74"/>
<evidence type="ECO:0000256" key="4">
    <source>
        <dbReference type="ARBA" id="ARBA00022807"/>
    </source>
</evidence>
<feature type="chain" id="PRO_5018626172" description="Cathepsin L" evidence="7">
    <location>
        <begin position="17"/>
        <end position="328"/>
    </location>
</feature>
<evidence type="ECO:0000313" key="10">
    <source>
        <dbReference type="EMBL" id="ESO93538.1"/>
    </source>
</evidence>
<dbReference type="Pfam" id="PF08246">
    <property type="entry name" value="Inhibitor_I29"/>
    <property type="match status" value="1"/>
</dbReference>
<dbReference type="Pfam" id="PF00112">
    <property type="entry name" value="Peptidase_C1"/>
    <property type="match status" value="1"/>
</dbReference>
<dbReference type="KEGG" id="lgi:LOTGIDRAFT_189728"/>
<organism evidence="10 11">
    <name type="scientific">Lottia gigantea</name>
    <name type="common">Giant owl limpet</name>
    <dbReference type="NCBI Taxonomy" id="225164"/>
    <lineage>
        <taxon>Eukaryota</taxon>
        <taxon>Metazoa</taxon>
        <taxon>Spiralia</taxon>
        <taxon>Lophotrochozoa</taxon>
        <taxon>Mollusca</taxon>
        <taxon>Gastropoda</taxon>
        <taxon>Patellogastropoda</taxon>
        <taxon>Lottioidea</taxon>
        <taxon>Lottiidae</taxon>
        <taxon>Lottia</taxon>
    </lineage>
</organism>
<dbReference type="STRING" id="225164.V3ZQ74"/>
<feature type="signal peptide" evidence="7">
    <location>
        <begin position="1"/>
        <end position="16"/>
    </location>
</feature>
<dbReference type="PANTHER" id="PTHR12411">
    <property type="entry name" value="CYSTEINE PROTEASE FAMILY C1-RELATED"/>
    <property type="match status" value="1"/>
</dbReference>
<dbReference type="InterPro" id="IPR013128">
    <property type="entry name" value="Peptidase_C1A"/>
</dbReference>
<dbReference type="PROSITE" id="PS00639">
    <property type="entry name" value="THIOL_PROTEASE_HIS"/>
    <property type="match status" value="1"/>
</dbReference>
<dbReference type="InterPro" id="IPR025661">
    <property type="entry name" value="Pept_asp_AS"/>
</dbReference>
<comment type="similarity">
    <text evidence="1">Belongs to the peptidase C1 family.</text>
</comment>
<keyword evidence="4" id="KW-0788">Thiol protease</keyword>
<feature type="domain" description="Peptidase C1A papain C-terminal" evidence="8">
    <location>
        <begin position="112"/>
        <end position="327"/>
    </location>
</feature>
<feature type="domain" description="Cathepsin propeptide inhibitor" evidence="9">
    <location>
        <begin position="25"/>
        <end position="84"/>
    </location>
</feature>
<protein>
    <recommendedName>
        <fullName evidence="12">Cathepsin L</fullName>
    </recommendedName>
</protein>
<dbReference type="FunFam" id="3.90.70.10:FF:000006">
    <property type="entry name" value="Cathepsin S"/>
    <property type="match status" value="1"/>
</dbReference>
<dbReference type="SUPFAM" id="SSF54001">
    <property type="entry name" value="Cysteine proteinases"/>
    <property type="match status" value="1"/>
</dbReference>
<gene>
    <name evidence="10" type="ORF">LOTGIDRAFT_189728</name>
</gene>
<dbReference type="InterPro" id="IPR039417">
    <property type="entry name" value="Peptidase_C1A_papain-like"/>
</dbReference>
<keyword evidence="5" id="KW-0865">Zymogen</keyword>
<evidence type="ECO:0000256" key="6">
    <source>
        <dbReference type="ARBA" id="ARBA00023157"/>
    </source>
</evidence>
<dbReference type="SMART" id="SM00645">
    <property type="entry name" value="Pept_C1"/>
    <property type="match status" value="1"/>
</dbReference>
<keyword evidence="6" id="KW-1015">Disulfide bond</keyword>
<dbReference type="CTD" id="20244856"/>
<accession>V3ZQ74</accession>
<dbReference type="InterPro" id="IPR000169">
    <property type="entry name" value="Pept_cys_AS"/>
</dbReference>
<evidence type="ECO:0000259" key="9">
    <source>
        <dbReference type="SMART" id="SM00848"/>
    </source>
</evidence>
<evidence type="ECO:0000256" key="3">
    <source>
        <dbReference type="ARBA" id="ARBA00022801"/>
    </source>
</evidence>
<evidence type="ECO:0008006" key="12">
    <source>
        <dbReference type="Google" id="ProtNLM"/>
    </source>
</evidence>
<name>V3ZQ74_LOTGI</name>
<dbReference type="HOGENOM" id="CLU_012184_1_2_1"/>
<dbReference type="PROSITE" id="PS00139">
    <property type="entry name" value="THIOL_PROTEASE_CYS"/>
    <property type="match status" value="1"/>
</dbReference>
<dbReference type="CDD" id="cd02248">
    <property type="entry name" value="Peptidase_C1A"/>
    <property type="match status" value="1"/>
</dbReference>
<keyword evidence="3" id="KW-0378">Hydrolase</keyword>
<dbReference type="RefSeq" id="XP_009055738.1">
    <property type="nucleotide sequence ID" value="XM_009057490.1"/>
</dbReference>